<dbReference type="Proteomes" id="UP000015102">
    <property type="component" value="Unassembled WGS sequence"/>
</dbReference>
<feature type="signal peptide" evidence="1">
    <location>
        <begin position="1"/>
        <end position="16"/>
    </location>
</feature>
<accession>T1H3T3</accession>
<evidence type="ECO:0000256" key="1">
    <source>
        <dbReference type="SAM" id="SignalP"/>
    </source>
</evidence>
<dbReference type="EnsemblMetazoa" id="MESCA010920-RA">
    <property type="protein sequence ID" value="MESCA010920-PA"/>
    <property type="gene ID" value="MESCA010920"/>
</dbReference>
<keyword evidence="1" id="KW-0732">Signal</keyword>
<proteinExistence type="predicted"/>
<evidence type="ECO:0000313" key="2">
    <source>
        <dbReference type="EnsemblMetazoa" id="MESCA010920-PA"/>
    </source>
</evidence>
<dbReference type="AlphaFoldDB" id="T1H3T3"/>
<reference evidence="2" key="2">
    <citation type="submission" date="2015-06" db="UniProtKB">
        <authorList>
            <consortium name="EnsemblMetazoa"/>
        </authorList>
    </citation>
    <scope>IDENTIFICATION</scope>
</reference>
<protein>
    <submittedName>
        <fullName evidence="2">Uncharacterized protein</fullName>
    </submittedName>
</protein>
<dbReference type="HOGENOM" id="CLU_2323036_0_0_1"/>
<keyword evidence="3" id="KW-1185">Reference proteome</keyword>
<dbReference type="EMBL" id="CAQQ02071450">
    <property type="status" value="NOT_ANNOTATED_CDS"/>
    <property type="molecule type" value="Genomic_DNA"/>
</dbReference>
<sequence>MFRLFVLTLCLTAVFALPAFENERVRRDAAEDAALEEERRQQAYEAKYDFGSKVDDQINDGQLEREETVKTVKLLDTIPTLMVSSAELSTTKLMKMDTV</sequence>
<evidence type="ECO:0000313" key="3">
    <source>
        <dbReference type="Proteomes" id="UP000015102"/>
    </source>
</evidence>
<reference evidence="3" key="1">
    <citation type="submission" date="2013-02" db="EMBL/GenBank/DDBJ databases">
        <authorList>
            <person name="Hughes D."/>
        </authorList>
    </citation>
    <scope>NUCLEOTIDE SEQUENCE</scope>
    <source>
        <strain>Durham</strain>
        <strain evidence="3">NC isolate 2 -- Noor lab</strain>
    </source>
</reference>
<feature type="chain" id="PRO_5004588710" evidence="1">
    <location>
        <begin position="17"/>
        <end position="99"/>
    </location>
</feature>
<organism evidence="2 3">
    <name type="scientific">Megaselia scalaris</name>
    <name type="common">Humpbacked fly</name>
    <name type="synonym">Phora scalaris</name>
    <dbReference type="NCBI Taxonomy" id="36166"/>
    <lineage>
        <taxon>Eukaryota</taxon>
        <taxon>Metazoa</taxon>
        <taxon>Ecdysozoa</taxon>
        <taxon>Arthropoda</taxon>
        <taxon>Hexapoda</taxon>
        <taxon>Insecta</taxon>
        <taxon>Pterygota</taxon>
        <taxon>Neoptera</taxon>
        <taxon>Endopterygota</taxon>
        <taxon>Diptera</taxon>
        <taxon>Brachycera</taxon>
        <taxon>Muscomorpha</taxon>
        <taxon>Platypezoidea</taxon>
        <taxon>Phoridae</taxon>
        <taxon>Megaseliini</taxon>
        <taxon>Megaselia</taxon>
    </lineage>
</organism>
<name>T1H3T3_MEGSC</name>